<proteinExistence type="predicted"/>
<sequence length="100" mass="11313">MISRHVELPIQSVDLPPPSFYSPPFTQPFFPYLLLSIYPQPQRSSQNMVHKSKKSVTRASTSRSIIAATSSSSIDPEMDRKVYIPLCFCLISFAVMVYVN</sequence>
<gene>
    <name evidence="2" type="ORF">BDV25DRAFT_40931</name>
</gene>
<protein>
    <recommendedName>
        <fullName evidence="4">Transmembrane protein</fullName>
    </recommendedName>
</protein>
<name>A0A5N6TLC3_ASPAV</name>
<dbReference type="EMBL" id="ML742227">
    <property type="protein sequence ID" value="KAE8147080.1"/>
    <property type="molecule type" value="Genomic_DNA"/>
</dbReference>
<dbReference type="Proteomes" id="UP000325780">
    <property type="component" value="Unassembled WGS sequence"/>
</dbReference>
<evidence type="ECO:0000256" key="1">
    <source>
        <dbReference type="SAM" id="Phobius"/>
    </source>
</evidence>
<accession>A0A5N6TLC3</accession>
<keyword evidence="1" id="KW-1133">Transmembrane helix</keyword>
<evidence type="ECO:0000313" key="3">
    <source>
        <dbReference type="Proteomes" id="UP000325780"/>
    </source>
</evidence>
<evidence type="ECO:0008006" key="4">
    <source>
        <dbReference type="Google" id="ProtNLM"/>
    </source>
</evidence>
<keyword evidence="3" id="KW-1185">Reference proteome</keyword>
<keyword evidence="1" id="KW-0472">Membrane</keyword>
<keyword evidence="1" id="KW-0812">Transmembrane</keyword>
<evidence type="ECO:0000313" key="2">
    <source>
        <dbReference type="EMBL" id="KAE8147080.1"/>
    </source>
</evidence>
<dbReference type="OrthoDB" id="4503253at2759"/>
<dbReference type="AlphaFoldDB" id="A0A5N6TLC3"/>
<feature type="transmembrane region" description="Helical" evidence="1">
    <location>
        <begin position="82"/>
        <end position="99"/>
    </location>
</feature>
<reference evidence="2 3" key="1">
    <citation type="submission" date="2019-04" db="EMBL/GenBank/DDBJ databases">
        <title>Friends and foes A comparative genomics study of 23 Aspergillus species from section Flavi.</title>
        <authorList>
            <consortium name="DOE Joint Genome Institute"/>
            <person name="Kjaerbolling I."/>
            <person name="Vesth T."/>
            <person name="Frisvad J.C."/>
            <person name="Nybo J.L."/>
            <person name="Theobald S."/>
            <person name="Kildgaard S."/>
            <person name="Isbrandt T."/>
            <person name="Kuo A."/>
            <person name="Sato A."/>
            <person name="Lyhne E.K."/>
            <person name="Kogle M.E."/>
            <person name="Wiebenga A."/>
            <person name="Kun R.S."/>
            <person name="Lubbers R.J."/>
            <person name="Makela M.R."/>
            <person name="Barry K."/>
            <person name="Chovatia M."/>
            <person name="Clum A."/>
            <person name="Daum C."/>
            <person name="Haridas S."/>
            <person name="He G."/>
            <person name="LaButti K."/>
            <person name="Lipzen A."/>
            <person name="Mondo S."/>
            <person name="Riley R."/>
            <person name="Salamov A."/>
            <person name="Simmons B.A."/>
            <person name="Magnuson J.K."/>
            <person name="Henrissat B."/>
            <person name="Mortensen U.H."/>
            <person name="Larsen T.O."/>
            <person name="Devries R.P."/>
            <person name="Grigoriev I.V."/>
            <person name="Machida M."/>
            <person name="Baker S.E."/>
            <person name="Andersen M.R."/>
        </authorList>
    </citation>
    <scope>NUCLEOTIDE SEQUENCE [LARGE SCALE GENOMIC DNA]</scope>
    <source>
        <strain evidence="2 3">IBT 18842</strain>
    </source>
</reference>
<organism evidence="2 3">
    <name type="scientific">Aspergillus avenaceus</name>
    <dbReference type="NCBI Taxonomy" id="36643"/>
    <lineage>
        <taxon>Eukaryota</taxon>
        <taxon>Fungi</taxon>
        <taxon>Dikarya</taxon>
        <taxon>Ascomycota</taxon>
        <taxon>Pezizomycotina</taxon>
        <taxon>Eurotiomycetes</taxon>
        <taxon>Eurotiomycetidae</taxon>
        <taxon>Eurotiales</taxon>
        <taxon>Aspergillaceae</taxon>
        <taxon>Aspergillus</taxon>
        <taxon>Aspergillus subgen. Circumdati</taxon>
    </lineage>
</organism>